<dbReference type="Gene3D" id="2.60.120.260">
    <property type="entry name" value="Galactose-binding domain-like"/>
    <property type="match status" value="2"/>
</dbReference>
<dbReference type="GO" id="GO:0008045">
    <property type="term" value="P:motor neuron axon guidance"/>
    <property type="evidence" value="ECO:0007669"/>
    <property type="project" value="TreeGrafter"/>
</dbReference>
<evidence type="ECO:0000256" key="8">
    <source>
        <dbReference type="PROSITE-ProRule" id="PRU00460"/>
    </source>
</evidence>
<dbReference type="InterPro" id="IPR050440">
    <property type="entry name" value="Laminin/Netrin_ECM"/>
</dbReference>
<evidence type="ECO:0000313" key="14">
    <source>
        <dbReference type="Proteomes" id="UP000728185"/>
    </source>
</evidence>
<reference evidence="13" key="1">
    <citation type="submission" date="2019-05" db="EMBL/GenBank/DDBJ databases">
        <title>Annotation for the trematode Fasciolopsis buski.</title>
        <authorList>
            <person name="Choi Y.-J."/>
        </authorList>
    </citation>
    <scope>NUCLEOTIDE SEQUENCE</scope>
    <source>
        <strain evidence="13">HT</strain>
        <tissue evidence="13">Whole worm</tissue>
    </source>
</reference>
<feature type="domain" description="Laminin N-terminal" evidence="12">
    <location>
        <begin position="64"/>
        <end position="423"/>
    </location>
</feature>
<dbReference type="GO" id="GO:0016358">
    <property type="term" value="P:dendrite development"/>
    <property type="evidence" value="ECO:0007669"/>
    <property type="project" value="TreeGrafter"/>
</dbReference>
<feature type="disulfide bond" evidence="8">
    <location>
        <begin position="577"/>
        <end position="591"/>
    </location>
</feature>
<evidence type="ECO:0000259" key="12">
    <source>
        <dbReference type="PROSITE" id="PS51117"/>
    </source>
</evidence>
<dbReference type="InterPro" id="IPR018933">
    <property type="entry name" value="Netrin_module_non-TIMP"/>
</dbReference>
<dbReference type="InterPro" id="IPR002049">
    <property type="entry name" value="LE_dom"/>
</dbReference>
<dbReference type="PROSITE" id="PS50189">
    <property type="entry name" value="NTR"/>
    <property type="match status" value="1"/>
</dbReference>
<dbReference type="GO" id="GO:0005576">
    <property type="term" value="C:extracellular region"/>
    <property type="evidence" value="ECO:0007669"/>
    <property type="project" value="UniProtKB-SubCell"/>
</dbReference>
<feature type="domain" description="Laminin EGF-like" evidence="10">
    <location>
        <begin position="543"/>
        <end position="593"/>
    </location>
</feature>
<dbReference type="GO" id="GO:0005604">
    <property type="term" value="C:basement membrane"/>
    <property type="evidence" value="ECO:0007669"/>
    <property type="project" value="TreeGrafter"/>
</dbReference>
<sequence>MRLTHAYLTALLCILTHVPHMFHVQTVAEGVARPIDFNRTKIREKRHFPLNFDSSASRCQVGSVDVQCLPPFKNIIYGARVETSTTCGLEKPQRLCSADGTCQLCESRPGKRFSAEYLTDKHESQNHTCWASGQVYPGDQEQAINLTLSLGKRFEVYYISLQPCSIGSLPDSIAIYKSSDFGRNWRPWHFFSTDCYRAFGLPTTDEYNSHITSANLQEVLCVALQPQESYLNRQKLRHRSLQSGSLLSSKLKELGVPDTSPDWVIAFSTTLGRPAQRPWSPALVDWMTMTDIRISMTRFPQTIRNNEQKSKMLEVRTPMGGFLRRSSVHRLSSSRQGRLNNTGHFSRNLFLPRNTRALRRLNALDSLNFIAKDPSAKRTYLSNQTMRNEFVQAETDQSFKTDEPDILSDSEFYAFADLAIGGRCKCNGHAGDCVYGLDGQLRCACEHNTEGDDCERCKSGYMDRPWERATEHKSNACTKCECNLHSEECRFSNSLYLMSNRISGGICENCRHNTAGRNCQHCAEGYYRDWTKPISHEHVCLPCRCHPIGSLVRHECDRRSGQCRCKQGVTGLTCDRCQDHYHQTRSPTNPCTKDIAPEGVALAHAPLDINCSPCNTNKERIRLKKFCRKDAVFQANFKSRELHGTMARFEMQVIQVWRLNRQPVVDSKLIYWPEEKQNLPKETDQFEAENEIRSPRSLVPVWVSLNELRCKCPEIELGINYLIVTDFEAYTHEGRMELHFTPKTALLPWRASWRRRLMKFQRRQNRGACDRYKDSGKLRNHLTRSSYRDVATGAWHSTRPNQLAGFELREDHLNPPMLPSHRPLNQYKQRKWHYPPI</sequence>
<evidence type="ECO:0000256" key="7">
    <source>
        <dbReference type="ARBA" id="ARBA00023292"/>
    </source>
</evidence>
<dbReference type="AlphaFoldDB" id="A0A8E0RMU6"/>
<keyword evidence="4" id="KW-0677">Repeat</keyword>
<dbReference type="GO" id="GO:0009887">
    <property type="term" value="P:animal organ morphogenesis"/>
    <property type="evidence" value="ECO:0007669"/>
    <property type="project" value="TreeGrafter"/>
</dbReference>
<evidence type="ECO:0000256" key="5">
    <source>
        <dbReference type="ARBA" id="ARBA00023157"/>
    </source>
</evidence>
<feature type="domain" description="Laminin EGF-like" evidence="10">
    <location>
        <begin position="424"/>
        <end position="479"/>
    </location>
</feature>
<dbReference type="FunFam" id="2.10.25.10:FF:000081">
    <property type="entry name" value="Netrin 1"/>
    <property type="match status" value="1"/>
</dbReference>
<proteinExistence type="predicted"/>
<dbReference type="InterPro" id="IPR008211">
    <property type="entry name" value="Laminin_N"/>
</dbReference>
<comment type="caution">
    <text evidence="13">The sequence shown here is derived from an EMBL/GenBank/DDBJ whole genome shotgun (WGS) entry which is preliminary data.</text>
</comment>
<keyword evidence="7 8" id="KW-0424">Laminin EGF-like domain</keyword>
<gene>
    <name evidence="13" type="ORF">FBUS_05758</name>
</gene>
<dbReference type="Gene3D" id="2.10.25.10">
    <property type="entry name" value="Laminin"/>
    <property type="match status" value="2"/>
</dbReference>
<feature type="disulfide bond" evidence="8">
    <location>
        <begin position="565"/>
        <end position="574"/>
    </location>
</feature>
<protein>
    <submittedName>
        <fullName evidence="13">Netrin-1</fullName>
    </submittedName>
</protein>
<keyword evidence="2" id="KW-0964">Secreted</keyword>
<dbReference type="OrthoDB" id="5984158at2759"/>
<dbReference type="SUPFAM" id="SSF50242">
    <property type="entry name" value="TIMP-like"/>
    <property type="match status" value="2"/>
</dbReference>
<keyword evidence="6" id="KW-0325">Glycoprotein</keyword>
<evidence type="ECO:0000313" key="13">
    <source>
        <dbReference type="EMBL" id="KAA0187870.1"/>
    </source>
</evidence>
<dbReference type="SUPFAM" id="SSF57196">
    <property type="entry name" value="EGF/Laminin"/>
    <property type="match status" value="3"/>
</dbReference>
<dbReference type="PROSITE" id="PS50027">
    <property type="entry name" value="EGF_LAM_2"/>
    <property type="match status" value="2"/>
</dbReference>
<dbReference type="FunFam" id="2.10.25.10:FF:000048">
    <property type="entry name" value="Netrin 3"/>
    <property type="match status" value="1"/>
</dbReference>
<dbReference type="InterPro" id="IPR001134">
    <property type="entry name" value="Netrin_domain"/>
</dbReference>
<dbReference type="PANTHER" id="PTHR10574">
    <property type="entry name" value="NETRIN/LAMININ-RELATED"/>
    <property type="match status" value="1"/>
</dbReference>
<evidence type="ECO:0000256" key="9">
    <source>
        <dbReference type="SAM" id="SignalP"/>
    </source>
</evidence>
<organism evidence="13 14">
    <name type="scientific">Fasciolopsis buskii</name>
    <dbReference type="NCBI Taxonomy" id="27845"/>
    <lineage>
        <taxon>Eukaryota</taxon>
        <taxon>Metazoa</taxon>
        <taxon>Spiralia</taxon>
        <taxon>Lophotrochozoa</taxon>
        <taxon>Platyhelminthes</taxon>
        <taxon>Trematoda</taxon>
        <taxon>Digenea</taxon>
        <taxon>Plagiorchiida</taxon>
        <taxon>Echinostomata</taxon>
        <taxon>Echinostomatoidea</taxon>
        <taxon>Fasciolidae</taxon>
        <taxon>Fasciolopsis</taxon>
    </lineage>
</organism>
<dbReference type="InterPro" id="IPR056863">
    <property type="entry name" value="LMN_ATRN_NET-like_EGF"/>
</dbReference>
<evidence type="ECO:0000256" key="1">
    <source>
        <dbReference type="ARBA" id="ARBA00004613"/>
    </source>
</evidence>
<dbReference type="InterPro" id="IPR000742">
    <property type="entry name" value="EGF"/>
</dbReference>
<dbReference type="PROSITE" id="PS00022">
    <property type="entry name" value="EGF_1"/>
    <property type="match status" value="1"/>
</dbReference>
<evidence type="ECO:0000256" key="6">
    <source>
        <dbReference type="ARBA" id="ARBA00023180"/>
    </source>
</evidence>
<dbReference type="SMART" id="SM00180">
    <property type="entry name" value="EGF_Lam"/>
    <property type="match status" value="3"/>
</dbReference>
<dbReference type="Gene3D" id="2.40.50.120">
    <property type="match status" value="1"/>
</dbReference>
<feature type="chain" id="PRO_5034945771" evidence="9">
    <location>
        <begin position="22"/>
        <end position="837"/>
    </location>
</feature>
<dbReference type="SMART" id="SM00136">
    <property type="entry name" value="LamNT"/>
    <property type="match status" value="1"/>
</dbReference>
<feature type="domain" description="NTR" evidence="11">
    <location>
        <begin position="611"/>
        <end position="769"/>
    </location>
</feature>
<dbReference type="SMART" id="SM00643">
    <property type="entry name" value="C345C"/>
    <property type="match status" value="1"/>
</dbReference>
<dbReference type="EMBL" id="LUCM01008823">
    <property type="protein sequence ID" value="KAA0187870.1"/>
    <property type="molecule type" value="Genomic_DNA"/>
</dbReference>
<comment type="subcellular location">
    <subcellularLocation>
        <location evidence="1">Secreted</location>
    </subcellularLocation>
</comment>
<evidence type="ECO:0000256" key="2">
    <source>
        <dbReference type="ARBA" id="ARBA00022525"/>
    </source>
</evidence>
<dbReference type="GO" id="GO:0009888">
    <property type="term" value="P:tissue development"/>
    <property type="evidence" value="ECO:0007669"/>
    <property type="project" value="TreeGrafter"/>
</dbReference>
<dbReference type="Pfam" id="PF00055">
    <property type="entry name" value="Laminin_N"/>
    <property type="match status" value="1"/>
</dbReference>
<evidence type="ECO:0000259" key="10">
    <source>
        <dbReference type="PROSITE" id="PS50027"/>
    </source>
</evidence>
<keyword evidence="5 8" id="KW-1015">Disulfide bond</keyword>
<dbReference type="InterPro" id="IPR008993">
    <property type="entry name" value="TIMP-like_OB-fold"/>
</dbReference>
<keyword evidence="3 9" id="KW-0732">Signal</keyword>
<dbReference type="PROSITE" id="PS01248">
    <property type="entry name" value="EGF_LAM_1"/>
    <property type="match status" value="2"/>
</dbReference>
<dbReference type="CDD" id="cd00055">
    <property type="entry name" value="EGF_Lam"/>
    <property type="match status" value="3"/>
</dbReference>
<evidence type="ECO:0000259" key="11">
    <source>
        <dbReference type="PROSITE" id="PS50189"/>
    </source>
</evidence>
<feature type="signal peptide" evidence="9">
    <location>
        <begin position="1"/>
        <end position="21"/>
    </location>
</feature>
<dbReference type="Pfam" id="PF01759">
    <property type="entry name" value="NTR"/>
    <property type="match status" value="1"/>
</dbReference>
<dbReference type="PANTHER" id="PTHR10574:SF383">
    <property type="entry name" value="NETRIN 5"/>
    <property type="match status" value="1"/>
</dbReference>
<comment type="caution">
    <text evidence="8">Lacks conserved residue(s) required for the propagation of feature annotation.</text>
</comment>
<dbReference type="Proteomes" id="UP000728185">
    <property type="component" value="Unassembled WGS sequence"/>
</dbReference>
<dbReference type="Pfam" id="PF24973">
    <property type="entry name" value="EGF_LMN_ATRN"/>
    <property type="match status" value="2"/>
</dbReference>
<dbReference type="Pfam" id="PF00053">
    <property type="entry name" value="EGF_laminin"/>
    <property type="match status" value="1"/>
</dbReference>
<keyword evidence="14" id="KW-1185">Reference proteome</keyword>
<evidence type="ECO:0000256" key="4">
    <source>
        <dbReference type="ARBA" id="ARBA00022737"/>
    </source>
</evidence>
<feature type="disulfide bond" evidence="8">
    <location>
        <begin position="426"/>
        <end position="443"/>
    </location>
</feature>
<dbReference type="PROSITE" id="PS51117">
    <property type="entry name" value="LAMININ_NTER"/>
    <property type="match status" value="1"/>
</dbReference>
<evidence type="ECO:0000256" key="3">
    <source>
        <dbReference type="ARBA" id="ARBA00022729"/>
    </source>
</evidence>
<accession>A0A8E0RMU6</accession>
<name>A0A8E0RMU6_9TREM</name>
<feature type="disulfide bond" evidence="8">
    <location>
        <begin position="445"/>
        <end position="454"/>
    </location>
</feature>